<keyword evidence="2" id="KW-1185">Reference proteome</keyword>
<evidence type="ECO:0000313" key="1">
    <source>
        <dbReference type="EMBL" id="PWN53762.1"/>
    </source>
</evidence>
<dbReference type="EMBL" id="KZ819710">
    <property type="protein sequence ID" value="PWN53762.1"/>
    <property type="molecule type" value="Genomic_DNA"/>
</dbReference>
<name>A0ACD0P6S4_9BASI</name>
<evidence type="ECO:0000313" key="2">
    <source>
        <dbReference type="Proteomes" id="UP000245626"/>
    </source>
</evidence>
<organism evidence="1 2">
    <name type="scientific">Violaceomyces palustris</name>
    <dbReference type="NCBI Taxonomy" id="1673888"/>
    <lineage>
        <taxon>Eukaryota</taxon>
        <taxon>Fungi</taxon>
        <taxon>Dikarya</taxon>
        <taxon>Basidiomycota</taxon>
        <taxon>Ustilaginomycotina</taxon>
        <taxon>Ustilaginomycetes</taxon>
        <taxon>Violaceomycetales</taxon>
        <taxon>Violaceomycetaceae</taxon>
        <taxon>Violaceomyces</taxon>
    </lineage>
</organism>
<protein>
    <submittedName>
        <fullName evidence="1">Uncharacterized protein</fullName>
    </submittedName>
</protein>
<accession>A0ACD0P6S4</accession>
<gene>
    <name evidence="1" type="ORF">IE53DRAFT_108194</name>
</gene>
<proteinExistence type="predicted"/>
<dbReference type="Proteomes" id="UP000245626">
    <property type="component" value="Unassembled WGS sequence"/>
</dbReference>
<sequence length="334" mass="38346">MPFLPNPKHHPDKAQQLEKKRGGVMKPLHSSDKLIRSLNKAYSTLYNERTRKVYDSLLEKQTCQSPSSSKRKLRVSHVLDLDSFQVVERVQQERKDQEEEEEEEGEQENLTFLHPCRCGQSFEITLEQISSGVELVGCQGCSEIVKVLWKEDQEEEEGKGKQEGSSSPLTELEDVFGRITSDSQVYASERLLVQDLLRTNSTEVSKDRLHLTSDHVHRYRINYLSPCLSGIVPDWMGVSHSFDDAVWWCFMGTDLVKRRWLEDDPERKAILLQWLQPFAQFLNGSDSSSSWGTDPSGRSIRVLDSDGSISIQQDKRWSQKADVLRAMDEARCIL</sequence>
<reference evidence="1 2" key="1">
    <citation type="journal article" date="2018" name="Mol. Biol. Evol.">
        <title>Broad Genomic Sampling Reveals a Smut Pathogenic Ancestry of the Fungal Clade Ustilaginomycotina.</title>
        <authorList>
            <person name="Kijpornyongpan T."/>
            <person name="Mondo S.J."/>
            <person name="Barry K."/>
            <person name="Sandor L."/>
            <person name="Lee J."/>
            <person name="Lipzen A."/>
            <person name="Pangilinan J."/>
            <person name="LaButti K."/>
            <person name="Hainaut M."/>
            <person name="Henrissat B."/>
            <person name="Grigoriev I.V."/>
            <person name="Spatafora J.W."/>
            <person name="Aime M.C."/>
        </authorList>
    </citation>
    <scope>NUCLEOTIDE SEQUENCE [LARGE SCALE GENOMIC DNA]</scope>
    <source>
        <strain evidence="1 2">SA 807</strain>
    </source>
</reference>